<dbReference type="SMART" id="SM00387">
    <property type="entry name" value="HATPase_c"/>
    <property type="match status" value="1"/>
</dbReference>
<keyword evidence="6" id="KW-0812">Transmembrane</keyword>
<evidence type="ECO:0000256" key="5">
    <source>
        <dbReference type="ARBA" id="ARBA00022679"/>
    </source>
</evidence>
<protein>
    <recommendedName>
        <fullName evidence="3">histidine kinase</fullName>
        <ecNumber evidence="3">2.7.13.3</ecNumber>
    </recommendedName>
</protein>
<evidence type="ECO:0000256" key="8">
    <source>
        <dbReference type="ARBA" id="ARBA00022989"/>
    </source>
</evidence>
<dbReference type="InterPro" id="IPR036890">
    <property type="entry name" value="HATPase_C_sf"/>
</dbReference>
<organism evidence="12 13">
    <name type="scientific">Lachnospira intestinalis</name>
    <dbReference type="NCBI Taxonomy" id="3133158"/>
    <lineage>
        <taxon>Bacteria</taxon>
        <taxon>Bacillati</taxon>
        <taxon>Bacillota</taxon>
        <taxon>Clostridia</taxon>
        <taxon>Lachnospirales</taxon>
        <taxon>Lachnospiraceae</taxon>
        <taxon>Lachnospira</taxon>
    </lineage>
</organism>
<name>A0ABV1H2V2_9FIRM</name>
<accession>A0ABV1H2V2</accession>
<dbReference type="InterPro" id="IPR050351">
    <property type="entry name" value="BphY/WalK/GraS-like"/>
</dbReference>
<keyword evidence="4" id="KW-1003">Cell membrane</keyword>
<dbReference type="InterPro" id="IPR005467">
    <property type="entry name" value="His_kinase_dom"/>
</dbReference>
<feature type="domain" description="Histidine kinase" evidence="11">
    <location>
        <begin position="1"/>
        <end position="101"/>
    </location>
</feature>
<dbReference type="EMBL" id="JBBMFS010000001">
    <property type="protein sequence ID" value="MEQ2553522.1"/>
    <property type="molecule type" value="Genomic_DNA"/>
</dbReference>
<evidence type="ECO:0000259" key="11">
    <source>
        <dbReference type="PROSITE" id="PS50109"/>
    </source>
</evidence>
<evidence type="ECO:0000256" key="4">
    <source>
        <dbReference type="ARBA" id="ARBA00022475"/>
    </source>
</evidence>
<evidence type="ECO:0000256" key="7">
    <source>
        <dbReference type="ARBA" id="ARBA00022777"/>
    </source>
</evidence>
<dbReference type="PROSITE" id="PS50109">
    <property type="entry name" value="HIS_KIN"/>
    <property type="match status" value="1"/>
</dbReference>
<dbReference type="Proteomes" id="UP001546774">
    <property type="component" value="Unassembled WGS sequence"/>
</dbReference>
<dbReference type="PANTHER" id="PTHR45453">
    <property type="entry name" value="PHOSPHATE REGULON SENSOR PROTEIN PHOR"/>
    <property type="match status" value="1"/>
</dbReference>
<sequence length="105" mass="11651">MSNAVKYTQKGGTVKIYEKETLLKSDTVLVIEDNGIGIQSEDLPRIMERGYTGYNGRGASKSSGIGLYLCKKAADQLGIDIEVESEPYHGTKVLLTIRQHHTRHE</sequence>
<dbReference type="SUPFAM" id="SSF55874">
    <property type="entry name" value="ATPase domain of HSP90 chaperone/DNA topoisomerase II/histidine kinase"/>
    <property type="match status" value="1"/>
</dbReference>
<dbReference type="InterPro" id="IPR004358">
    <property type="entry name" value="Sig_transdc_His_kin-like_C"/>
</dbReference>
<dbReference type="PRINTS" id="PR00344">
    <property type="entry name" value="BCTRLSENSOR"/>
</dbReference>
<evidence type="ECO:0000256" key="6">
    <source>
        <dbReference type="ARBA" id="ARBA00022692"/>
    </source>
</evidence>
<proteinExistence type="predicted"/>
<keyword evidence="12" id="KW-0067">ATP-binding</keyword>
<comment type="subcellular location">
    <subcellularLocation>
        <location evidence="2">Cell membrane</location>
        <topology evidence="2">Multi-pass membrane protein</topology>
    </subcellularLocation>
</comment>
<dbReference type="EC" id="2.7.13.3" evidence="3"/>
<evidence type="ECO:0000256" key="9">
    <source>
        <dbReference type="ARBA" id="ARBA00023012"/>
    </source>
</evidence>
<dbReference type="InterPro" id="IPR003594">
    <property type="entry name" value="HATPase_dom"/>
</dbReference>
<keyword evidence="5" id="KW-0808">Transferase</keyword>
<keyword evidence="9" id="KW-0902">Two-component regulatory system</keyword>
<dbReference type="Gene3D" id="3.30.565.10">
    <property type="entry name" value="Histidine kinase-like ATPase, C-terminal domain"/>
    <property type="match status" value="1"/>
</dbReference>
<dbReference type="PANTHER" id="PTHR45453:SF2">
    <property type="entry name" value="HISTIDINE KINASE"/>
    <property type="match status" value="1"/>
</dbReference>
<comment type="catalytic activity">
    <reaction evidence="1">
        <text>ATP + protein L-histidine = ADP + protein N-phospho-L-histidine.</text>
        <dbReference type="EC" id="2.7.13.3"/>
    </reaction>
</comment>
<evidence type="ECO:0000256" key="2">
    <source>
        <dbReference type="ARBA" id="ARBA00004651"/>
    </source>
</evidence>
<keyword evidence="12" id="KW-0547">Nucleotide-binding</keyword>
<keyword evidence="8" id="KW-1133">Transmembrane helix</keyword>
<evidence type="ECO:0000313" key="13">
    <source>
        <dbReference type="Proteomes" id="UP001546774"/>
    </source>
</evidence>
<comment type="caution">
    <text evidence="12">The sequence shown here is derived from an EMBL/GenBank/DDBJ whole genome shotgun (WGS) entry which is preliminary data.</text>
</comment>
<dbReference type="Pfam" id="PF02518">
    <property type="entry name" value="HATPase_c"/>
    <property type="match status" value="1"/>
</dbReference>
<keyword evidence="13" id="KW-1185">Reference proteome</keyword>
<keyword evidence="10" id="KW-0472">Membrane</keyword>
<evidence type="ECO:0000256" key="3">
    <source>
        <dbReference type="ARBA" id="ARBA00012438"/>
    </source>
</evidence>
<keyword evidence="7" id="KW-0418">Kinase</keyword>
<gene>
    <name evidence="12" type="ORF">WMO37_00625</name>
</gene>
<evidence type="ECO:0000256" key="1">
    <source>
        <dbReference type="ARBA" id="ARBA00000085"/>
    </source>
</evidence>
<evidence type="ECO:0000313" key="12">
    <source>
        <dbReference type="EMBL" id="MEQ2553522.1"/>
    </source>
</evidence>
<reference evidence="12" key="1">
    <citation type="submission" date="2024-03" db="EMBL/GenBank/DDBJ databases">
        <title>Human intestinal bacterial collection.</title>
        <authorList>
            <person name="Pauvert C."/>
            <person name="Hitch T.C.A."/>
            <person name="Clavel T."/>
        </authorList>
    </citation>
    <scope>NUCLEOTIDE SEQUENCE [LARGE SCALE GENOMIC DNA]</scope>
    <source>
        <strain evidence="12">CLA-AA-H89B</strain>
    </source>
</reference>
<evidence type="ECO:0000256" key="10">
    <source>
        <dbReference type="ARBA" id="ARBA00023136"/>
    </source>
</evidence>
<dbReference type="GO" id="GO:0005524">
    <property type="term" value="F:ATP binding"/>
    <property type="evidence" value="ECO:0007669"/>
    <property type="project" value="UniProtKB-KW"/>
</dbReference>